<dbReference type="SUPFAM" id="SSF56935">
    <property type="entry name" value="Porins"/>
    <property type="match status" value="1"/>
</dbReference>
<keyword evidence="1" id="KW-1134">Transmembrane beta strand</keyword>
<keyword evidence="1" id="KW-0813">Transport</keyword>
<sequence>MSVESKKTTNYLQQQVKGLITDVNGQPIPGVNIVEKGTTNGVQSDFDGGFFITPSSDNAVLVFSFVGFVTKEVPIGSQTDITVVLAEDIAQLDEVVVVGYGTQNSSKVVSSVVQVTNKELNLEKRPVTNGYSALVGSVPGLVMNNTSGSPGAIPSIQIRGTSTIGDANDVLVIIDNFEGSLSDINPQDIESVSVLKDASAVAVYGARGANGVLLVTTKKASRNKKTTVSYNMTSSIQTTPRLQQTLNSSQYMAFQNDIAPGTWDENSVSLANSGFYPDTNWIEEIFESSAVQQSHSLTLSGGSENTGYLMTGSYLTQEGLALGEDKFERLNLRLKMDTDINSWLNVGTNTLISNRVDKSVEVVGGTNVRGLPFYPVKSEDDLWVSNGTADGANPVASASSGSFSESDLDRVNVQLYAKITPVKGLSLEERVSYIKTNEYARAWSNPFASVGLDATDPDSYTNPDSANRDYFSVSTDERMLEVQSTKSHNFRSLTSLTYEFEKGKHSAKAFLAIQSESGESELLAASRTGFLFDNIISLNQGELVNDSNTYDGLGNTEIRGGNARTLSYIGRFNYSFADKYLIEAAFRRDGSSYFTDENKWGFFPSVAVGWVASREKFFDNVNFVNLLKFRGSYGSAGSDGTLGSVTQQLVTYDASGYPLGGVSNARLGVDNFVNPDLIWETSTILNIGIDASLFNRKLDIGAEYFVNNRKDILDNISSTAYEYGFGDAQGNPYDVRSSGWDFNIKHKNTIGKFKYSVGANISNYDNEITRIEGGSESNNLQVGLSVNNRFGYQVDGFFDSQEEIDTYVTSDGTLIDQSNVSGASGVGTYLGGFKYIDQLTIDSDGDGVMDTGDGVIDSEDRVTIDDNSDRNWNVGFNLGVSYENLTLSARFMVHLTIISIGTQQM</sequence>
<dbReference type="InterPro" id="IPR039426">
    <property type="entry name" value="TonB-dep_rcpt-like"/>
</dbReference>
<evidence type="ECO:0000313" key="3">
    <source>
        <dbReference type="EMBL" id="GAL64277.1"/>
    </source>
</evidence>
<dbReference type="Pfam" id="PF07715">
    <property type="entry name" value="Plug"/>
    <property type="match status" value="1"/>
</dbReference>
<evidence type="ECO:0000313" key="4">
    <source>
        <dbReference type="Proteomes" id="UP000029644"/>
    </source>
</evidence>
<dbReference type="EMBL" id="BBNQ01000017">
    <property type="protein sequence ID" value="GAL64277.1"/>
    <property type="molecule type" value="Genomic_DNA"/>
</dbReference>
<dbReference type="FunFam" id="2.170.130.10:FF:000003">
    <property type="entry name" value="SusC/RagA family TonB-linked outer membrane protein"/>
    <property type="match status" value="1"/>
</dbReference>
<keyword evidence="1" id="KW-0812">Transmembrane</keyword>
<dbReference type="InterPro" id="IPR037066">
    <property type="entry name" value="Plug_dom_sf"/>
</dbReference>
<dbReference type="InterPro" id="IPR023996">
    <property type="entry name" value="TonB-dep_OMP_SusC/RagA"/>
</dbReference>
<gene>
    <name evidence="3" type="ORF">JCM19300_903</name>
</gene>
<accession>A0A090W9S0</accession>
<feature type="domain" description="TonB-dependent receptor plug" evidence="2">
    <location>
        <begin position="109"/>
        <end position="212"/>
    </location>
</feature>
<name>A0A090W9S0_9FLAO</name>
<dbReference type="PROSITE" id="PS52016">
    <property type="entry name" value="TONB_DEPENDENT_REC_3"/>
    <property type="match status" value="1"/>
</dbReference>
<dbReference type="Gene3D" id="2.170.130.10">
    <property type="entry name" value="TonB-dependent receptor, plug domain"/>
    <property type="match status" value="1"/>
</dbReference>
<reference evidence="3 4" key="1">
    <citation type="journal article" date="2014" name="Genome Announc.">
        <title>Draft Genome Sequences of Marine Flavobacterium Algibacter lectus Strains SS8 and NR4.</title>
        <authorList>
            <person name="Takatani N."/>
            <person name="Nakanishi M."/>
            <person name="Meirelles P."/>
            <person name="Mino S."/>
            <person name="Suda W."/>
            <person name="Oshima K."/>
            <person name="Hattori M."/>
            <person name="Ohkuma M."/>
            <person name="Hosokawa M."/>
            <person name="Miyashita K."/>
            <person name="Thompson F.L."/>
            <person name="Niwa A."/>
            <person name="Sawabe T."/>
            <person name="Sawabe T."/>
        </authorList>
    </citation>
    <scope>NUCLEOTIDE SEQUENCE [LARGE SCALE GENOMIC DNA]</scope>
    <source>
        <strain evidence="3 4">JCM 19300</strain>
    </source>
</reference>
<dbReference type="AlphaFoldDB" id="A0A090W9S0"/>
<dbReference type="SUPFAM" id="SSF49464">
    <property type="entry name" value="Carboxypeptidase regulatory domain-like"/>
    <property type="match status" value="1"/>
</dbReference>
<dbReference type="GO" id="GO:0009279">
    <property type="term" value="C:cell outer membrane"/>
    <property type="evidence" value="ECO:0007669"/>
    <property type="project" value="UniProtKB-SubCell"/>
</dbReference>
<protein>
    <submittedName>
        <fullName evidence="3">SusC outer membrane protein</fullName>
    </submittedName>
</protein>
<dbReference type="InterPro" id="IPR023997">
    <property type="entry name" value="TonB-dep_OMP_SusC/RagA_CS"/>
</dbReference>
<evidence type="ECO:0000256" key="1">
    <source>
        <dbReference type="PROSITE-ProRule" id="PRU01360"/>
    </source>
</evidence>
<comment type="subcellular location">
    <subcellularLocation>
        <location evidence="1">Cell outer membrane</location>
        <topology evidence="1">Multi-pass membrane protein</topology>
    </subcellularLocation>
</comment>
<keyword evidence="1" id="KW-0472">Membrane</keyword>
<dbReference type="Pfam" id="PF13715">
    <property type="entry name" value="CarbopepD_reg_2"/>
    <property type="match status" value="1"/>
</dbReference>
<dbReference type="NCBIfam" id="TIGR04057">
    <property type="entry name" value="SusC_RagA_signa"/>
    <property type="match status" value="1"/>
</dbReference>
<keyword evidence="1" id="KW-0998">Cell outer membrane</keyword>
<comment type="caution">
    <text evidence="3">The sequence shown here is derived from an EMBL/GenBank/DDBJ whole genome shotgun (WGS) entry which is preliminary data.</text>
</comment>
<comment type="similarity">
    <text evidence="1">Belongs to the TonB-dependent receptor family.</text>
</comment>
<dbReference type="InterPro" id="IPR012910">
    <property type="entry name" value="Plug_dom"/>
</dbReference>
<dbReference type="Proteomes" id="UP000029644">
    <property type="component" value="Unassembled WGS sequence"/>
</dbReference>
<dbReference type="InterPro" id="IPR008969">
    <property type="entry name" value="CarboxyPept-like_regulatory"/>
</dbReference>
<evidence type="ECO:0000259" key="2">
    <source>
        <dbReference type="Pfam" id="PF07715"/>
    </source>
</evidence>
<organism evidence="3 4">
    <name type="scientific">Algibacter lectus</name>
    <dbReference type="NCBI Taxonomy" id="221126"/>
    <lineage>
        <taxon>Bacteria</taxon>
        <taxon>Pseudomonadati</taxon>
        <taxon>Bacteroidota</taxon>
        <taxon>Flavobacteriia</taxon>
        <taxon>Flavobacteriales</taxon>
        <taxon>Flavobacteriaceae</taxon>
        <taxon>Algibacter</taxon>
    </lineage>
</organism>
<dbReference type="Gene3D" id="2.60.40.1120">
    <property type="entry name" value="Carboxypeptidase-like, regulatory domain"/>
    <property type="match status" value="1"/>
</dbReference>
<dbReference type="NCBIfam" id="TIGR04056">
    <property type="entry name" value="OMP_RagA_SusC"/>
    <property type="match status" value="1"/>
</dbReference>
<proteinExistence type="inferred from homology"/>